<accession>A0A2M4D2Q9</accession>
<feature type="chain" id="PRO_5014869683" evidence="1">
    <location>
        <begin position="17"/>
        <end position="86"/>
    </location>
</feature>
<sequence length="86" mass="9635">MLRVLLLLLLGRQVVGYAGIKQQIDEALLLVTLAKRPSPWPVVGLKLGGHLLLERLVILGDVVERFLSPYGSHQFHGIIFAAKRRR</sequence>
<keyword evidence="1" id="KW-0732">Signal</keyword>
<dbReference type="EMBL" id="GGFL01007659">
    <property type="protein sequence ID" value="MBW71837.1"/>
    <property type="molecule type" value="Transcribed_RNA"/>
</dbReference>
<reference evidence="2" key="1">
    <citation type="submission" date="2018-01" db="EMBL/GenBank/DDBJ databases">
        <title>An insight into the sialome of Amazonian anophelines.</title>
        <authorList>
            <person name="Ribeiro J.M."/>
            <person name="Scarpassa V."/>
            <person name="Calvo E."/>
        </authorList>
    </citation>
    <scope>NUCLEOTIDE SEQUENCE</scope>
</reference>
<feature type="signal peptide" evidence="1">
    <location>
        <begin position="1"/>
        <end position="16"/>
    </location>
</feature>
<evidence type="ECO:0000256" key="1">
    <source>
        <dbReference type="SAM" id="SignalP"/>
    </source>
</evidence>
<dbReference type="AlphaFoldDB" id="A0A2M4D2Q9"/>
<name>A0A2M4D2Q9_ANODA</name>
<evidence type="ECO:0000313" key="2">
    <source>
        <dbReference type="EMBL" id="MBW71837.1"/>
    </source>
</evidence>
<proteinExistence type="predicted"/>
<protein>
    <submittedName>
        <fullName evidence="2">Putative secreted protein</fullName>
    </submittedName>
</protein>
<organism evidence="2">
    <name type="scientific">Anopheles darlingi</name>
    <name type="common">Mosquito</name>
    <dbReference type="NCBI Taxonomy" id="43151"/>
    <lineage>
        <taxon>Eukaryota</taxon>
        <taxon>Metazoa</taxon>
        <taxon>Ecdysozoa</taxon>
        <taxon>Arthropoda</taxon>
        <taxon>Hexapoda</taxon>
        <taxon>Insecta</taxon>
        <taxon>Pterygota</taxon>
        <taxon>Neoptera</taxon>
        <taxon>Endopterygota</taxon>
        <taxon>Diptera</taxon>
        <taxon>Nematocera</taxon>
        <taxon>Culicoidea</taxon>
        <taxon>Culicidae</taxon>
        <taxon>Anophelinae</taxon>
        <taxon>Anopheles</taxon>
    </lineage>
</organism>